<sequence length="64" mass="7431">MVINRILVSVKLSLRVMKTLLKTETPETPSTRVYRPVFRYAFPSLRQFSKATVTTSQVFKSFSF</sequence>
<dbReference type="EMBL" id="VSRR010001077">
    <property type="protein sequence ID" value="MPC22341.1"/>
    <property type="molecule type" value="Genomic_DNA"/>
</dbReference>
<dbReference type="Proteomes" id="UP000324222">
    <property type="component" value="Unassembled WGS sequence"/>
</dbReference>
<evidence type="ECO:0000313" key="1">
    <source>
        <dbReference type="EMBL" id="MPC22341.1"/>
    </source>
</evidence>
<accession>A0A5B7DL50</accession>
<organism evidence="1 2">
    <name type="scientific">Portunus trituberculatus</name>
    <name type="common">Swimming crab</name>
    <name type="synonym">Neptunus trituberculatus</name>
    <dbReference type="NCBI Taxonomy" id="210409"/>
    <lineage>
        <taxon>Eukaryota</taxon>
        <taxon>Metazoa</taxon>
        <taxon>Ecdysozoa</taxon>
        <taxon>Arthropoda</taxon>
        <taxon>Crustacea</taxon>
        <taxon>Multicrustacea</taxon>
        <taxon>Malacostraca</taxon>
        <taxon>Eumalacostraca</taxon>
        <taxon>Eucarida</taxon>
        <taxon>Decapoda</taxon>
        <taxon>Pleocyemata</taxon>
        <taxon>Brachyura</taxon>
        <taxon>Eubrachyura</taxon>
        <taxon>Portunoidea</taxon>
        <taxon>Portunidae</taxon>
        <taxon>Portuninae</taxon>
        <taxon>Portunus</taxon>
    </lineage>
</organism>
<name>A0A5B7DL50_PORTR</name>
<proteinExistence type="predicted"/>
<comment type="caution">
    <text evidence="1">The sequence shown here is derived from an EMBL/GenBank/DDBJ whole genome shotgun (WGS) entry which is preliminary data.</text>
</comment>
<gene>
    <name evidence="1" type="ORF">E2C01_015353</name>
</gene>
<evidence type="ECO:0000313" key="2">
    <source>
        <dbReference type="Proteomes" id="UP000324222"/>
    </source>
</evidence>
<protein>
    <submittedName>
        <fullName evidence="1">Uncharacterized protein</fullName>
    </submittedName>
</protein>
<keyword evidence="2" id="KW-1185">Reference proteome</keyword>
<dbReference type="AlphaFoldDB" id="A0A5B7DL50"/>
<reference evidence="1 2" key="1">
    <citation type="submission" date="2019-05" db="EMBL/GenBank/DDBJ databases">
        <title>Another draft genome of Portunus trituberculatus and its Hox gene families provides insights of decapod evolution.</title>
        <authorList>
            <person name="Jeong J.-H."/>
            <person name="Song I."/>
            <person name="Kim S."/>
            <person name="Choi T."/>
            <person name="Kim D."/>
            <person name="Ryu S."/>
            <person name="Kim W."/>
        </authorList>
    </citation>
    <scope>NUCLEOTIDE SEQUENCE [LARGE SCALE GENOMIC DNA]</scope>
    <source>
        <tissue evidence="1">Muscle</tissue>
    </source>
</reference>